<dbReference type="GO" id="GO:0036374">
    <property type="term" value="F:glutathione hydrolase activity"/>
    <property type="evidence" value="ECO:0007669"/>
    <property type="project" value="UniProtKB-UniRule"/>
</dbReference>
<feature type="region of interest" description="Disordered" evidence="4">
    <location>
        <begin position="449"/>
        <end position="474"/>
    </location>
</feature>
<feature type="binding site" evidence="2">
    <location>
        <position position="130"/>
    </location>
    <ligand>
        <name>L-glutamate</name>
        <dbReference type="ChEBI" id="CHEBI:29985"/>
    </ligand>
</feature>
<keyword evidence="3" id="KW-0378">Hydrolase</keyword>
<keyword evidence="3" id="KW-0012">Acyltransferase</keyword>
<comment type="catalytic activity">
    <reaction evidence="3">
        <text>an N-terminal (5-L-glutamyl)-[peptide] + an alpha-amino acid = 5-L-glutamyl amino acid + an N-terminal L-alpha-aminoacyl-[peptide]</text>
        <dbReference type="Rhea" id="RHEA:23904"/>
        <dbReference type="Rhea" id="RHEA-COMP:9780"/>
        <dbReference type="Rhea" id="RHEA-COMP:9795"/>
        <dbReference type="ChEBI" id="CHEBI:77644"/>
        <dbReference type="ChEBI" id="CHEBI:78597"/>
        <dbReference type="ChEBI" id="CHEBI:78599"/>
        <dbReference type="ChEBI" id="CHEBI:78608"/>
        <dbReference type="EC" id="2.3.2.2"/>
    </reaction>
</comment>
<dbReference type="GO" id="GO:0103068">
    <property type="term" value="F:leukotriene C4 gamma-glutamyl transferase activity"/>
    <property type="evidence" value="ECO:0007669"/>
    <property type="project" value="UniProtKB-EC"/>
</dbReference>
<dbReference type="GO" id="GO:0005886">
    <property type="term" value="C:plasma membrane"/>
    <property type="evidence" value="ECO:0007669"/>
    <property type="project" value="TreeGrafter"/>
</dbReference>
<sequence length="595" mass="64208">MLSSNPNSNSRLQKWQRRYRRFRTSPRRTTQIALVTIAIICITALIAIPKQRGYKSSWPIGEGSVSSPEALCSAIGEELIKEGGGAVDAVIGTALCTGVINSYASGIGGGAFLLVRPRGGVEASVMYDCRETAPAAARPHIFDKHDSVFGGLAVGIPGELTCFAHAHKRFGRLPWARLFKGAITLARDGFPMPKGMANRLHQNAAQILSNPEFKKIYAPSGSVLTEGEICNRRNLAETLDKISDGGVDVFYKGEIADQLVATIRKEGGIVTKEDFSNYKAVQRSPIFGTYKGNQIVVPPAPSAGPIMLSILKILENLPDFHATNTSALQVHRLIEAIKFGKAQHTLFGDPISDPAKMKNITDWVLSNSTASYNAAQIDDNRTYSSPHYGEHFAPVDEHGTCHIAVLTGTTADYEAASLTTTTNMPFGSWIMDPTTGIILNDEMDDFAKPNRTDIVGRPTNEVNWPRGGRRPLSSMTPMVVEDGETGEPVLVLGASGGGRIPTTVAQVLISILDGQHSAVDAVQAPRFHHGLIPEWLEVEEGMKANGVAEGLEQRGHTLHWYNGTVIPSLVQVVHNKGGVLQAVADDRIERIGVGQ</sequence>
<proteinExistence type="predicted"/>
<comment type="pathway">
    <text evidence="3">Sulfur metabolism; glutathione metabolism.</text>
</comment>
<comment type="function">
    <text evidence="3">Cleaves the gamma-glutamyl peptide bond of glutathione and glutathione conjugates.</text>
</comment>
<evidence type="ECO:0000313" key="5">
    <source>
        <dbReference type="EMBL" id="KAJ3052059.1"/>
    </source>
</evidence>
<feature type="binding site" evidence="2">
    <location>
        <begin position="473"/>
        <end position="474"/>
    </location>
    <ligand>
        <name>L-glutamate</name>
        <dbReference type="ChEBI" id="CHEBI:29985"/>
    </ligand>
</feature>
<feature type="binding site" evidence="2">
    <location>
        <position position="497"/>
    </location>
    <ligand>
        <name>L-glutamate</name>
        <dbReference type="ChEBI" id="CHEBI:29985"/>
    </ligand>
</feature>
<dbReference type="InterPro" id="IPR043138">
    <property type="entry name" value="GGT_lsub"/>
</dbReference>
<dbReference type="PRINTS" id="PR01210">
    <property type="entry name" value="GGTRANSPTASE"/>
</dbReference>
<dbReference type="PANTHER" id="PTHR11686:SF9">
    <property type="entry name" value="RE13973P"/>
    <property type="match status" value="1"/>
</dbReference>
<comment type="catalytic activity">
    <reaction evidence="3">
        <text>glutathione + H2O = L-cysteinylglycine + L-glutamate</text>
        <dbReference type="Rhea" id="RHEA:28807"/>
        <dbReference type="ChEBI" id="CHEBI:15377"/>
        <dbReference type="ChEBI" id="CHEBI:29985"/>
        <dbReference type="ChEBI" id="CHEBI:57925"/>
        <dbReference type="ChEBI" id="CHEBI:61694"/>
        <dbReference type="EC" id="3.4.19.13"/>
    </reaction>
</comment>
<keyword evidence="3" id="KW-0808">Transferase</keyword>
<dbReference type="EMBL" id="JADGJD010000330">
    <property type="protein sequence ID" value="KAJ3052059.1"/>
    <property type="molecule type" value="Genomic_DNA"/>
</dbReference>
<name>A0AAD5SFG5_9FUNG</name>
<evidence type="ECO:0000256" key="1">
    <source>
        <dbReference type="PIRSR" id="PIRSR600101-1"/>
    </source>
</evidence>
<feature type="binding site" evidence="2">
    <location>
        <begin position="421"/>
        <end position="423"/>
    </location>
    <ligand>
        <name>L-glutamate</name>
        <dbReference type="ChEBI" id="CHEBI:29985"/>
    </ligand>
</feature>
<feature type="binding site" evidence="2">
    <location>
        <position position="445"/>
    </location>
    <ligand>
        <name>L-glutamate</name>
        <dbReference type="ChEBI" id="CHEBI:29985"/>
    </ligand>
</feature>
<dbReference type="Proteomes" id="UP001212841">
    <property type="component" value="Unassembled WGS sequence"/>
</dbReference>
<protein>
    <recommendedName>
        <fullName evidence="3">Glutathione hydrolase</fullName>
        <ecNumber evidence="3">2.3.2.2</ecNumber>
        <ecNumber evidence="3">3.4.19.13</ecNumber>
    </recommendedName>
    <alternativeName>
        <fullName evidence="3">Gamma-glutamyltransferase</fullName>
    </alternativeName>
    <alternativeName>
        <fullName evidence="3">Gamma-glutamyltranspeptidase</fullName>
    </alternativeName>
</protein>
<dbReference type="EC" id="3.4.19.13" evidence="3"/>
<dbReference type="Gene3D" id="1.10.246.130">
    <property type="match status" value="1"/>
</dbReference>
<dbReference type="InterPro" id="IPR000101">
    <property type="entry name" value="GGT_peptidase"/>
</dbReference>
<dbReference type="Pfam" id="PF01019">
    <property type="entry name" value="G_glu_transpept"/>
    <property type="match status" value="1"/>
</dbReference>
<dbReference type="SUPFAM" id="SSF56235">
    <property type="entry name" value="N-terminal nucleophile aminohydrolases (Ntn hydrolases)"/>
    <property type="match status" value="1"/>
</dbReference>
<dbReference type="NCBIfam" id="TIGR00066">
    <property type="entry name" value="g_glut_trans"/>
    <property type="match status" value="1"/>
</dbReference>
<evidence type="ECO:0000313" key="6">
    <source>
        <dbReference type="Proteomes" id="UP001212841"/>
    </source>
</evidence>
<dbReference type="PANTHER" id="PTHR11686">
    <property type="entry name" value="GAMMA GLUTAMYL TRANSPEPTIDASE"/>
    <property type="match status" value="1"/>
</dbReference>
<evidence type="ECO:0000256" key="4">
    <source>
        <dbReference type="SAM" id="MobiDB-lite"/>
    </source>
</evidence>
<feature type="active site" description="Nucleophile" evidence="1">
    <location>
        <position position="400"/>
    </location>
</feature>
<gene>
    <name evidence="5" type="ORF">HK097_006945</name>
</gene>
<organism evidence="5 6">
    <name type="scientific">Rhizophlyctis rosea</name>
    <dbReference type="NCBI Taxonomy" id="64517"/>
    <lineage>
        <taxon>Eukaryota</taxon>
        <taxon>Fungi</taxon>
        <taxon>Fungi incertae sedis</taxon>
        <taxon>Chytridiomycota</taxon>
        <taxon>Chytridiomycota incertae sedis</taxon>
        <taxon>Chytridiomycetes</taxon>
        <taxon>Rhizophlyctidales</taxon>
        <taxon>Rhizophlyctidaceae</taxon>
        <taxon>Rhizophlyctis</taxon>
    </lineage>
</organism>
<dbReference type="InterPro" id="IPR029055">
    <property type="entry name" value="Ntn_hydrolases_N"/>
</dbReference>
<keyword evidence="6" id="KW-1185">Reference proteome</keyword>
<dbReference type="GO" id="GO:0006751">
    <property type="term" value="P:glutathione catabolic process"/>
    <property type="evidence" value="ECO:0007669"/>
    <property type="project" value="UniProtKB-UniRule"/>
</dbReference>
<dbReference type="Gene3D" id="3.60.20.40">
    <property type="match status" value="1"/>
</dbReference>
<dbReference type="EC" id="2.3.2.2" evidence="3"/>
<dbReference type="InterPro" id="IPR043137">
    <property type="entry name" value="GGT_ssub_C"/>
</dbReference>
<dbReference type="AlphaFoldDB" id="A0AAD5SFG5"/>
<reference evidence="5" key="1">
    <citation type="submission" date="2020-05" db="EMBL/GenBank/DDBJ databases">
        <title>Phylogenomic resolution of chytrid fungi.</title>
        <authorList>
            <person name="Stajich J.E."/>
            <person name="Amses K."/>
            <person name="Simmons R."/>
            <person name="Seto K."/>
            <person name="Myers J."/>
            <person name="Bonds A."/>
            <person name="Quandt C.A."/>
            <person name="Barry K."/>
            <person name="Liu P."/>
            <person name="Grigoriev I."/>
            <person name="Longcore J.E."/>
            <person name="James T.Y."/>
        </authorList>
    </citation>
    <scope>NUCLEOTIDE SEQUENCE</scope>
    <source>
        <strain evidence="5">JEL0318</strain>
    </source>
</reference>
<comment type="caution">
    <text evidence="5">The sequence shown here is derived from an EMBL/GenBank/DDBJ whole genome shotgun (WGS) entry which is preliminary data.</text>
</comment>
<evidence type="ECO:0000256" key="2">
    <source>
        <dbReference type="PIRSR" id="PIRSR600101-2"/>
    </source>
</evidence>
<evidence type="ECO:0000256" key="3">
    <source>
        <dbReference type="RuleBase" id="RU368068"/>
    </source>
</evidence>
<comment type="catalytic activity">
    <reaction evidence="3">
        <text>an S-substituted glutathione + H2O = an S-substituted L-cysteinylglycine + L-glutamate</text>
        <dbReference type="Rhea" id="RHEA:59468"/>
        <dbReference type="ChEBI" id="CHEBI:15377"/>
        <dbReference type="ChEBI" id="CHEBI:29985"/>
        <dbReference type="ChEBI" id="CHEBI:90779"/>
        <dbReference type="ChEBI" id="CHEBI:143103"/>
        <dbReference type="EC" id="3.4.19.13"/>
    </reaction>
</comment>
<accession>A0AAD5SFG5</accession>